<feature type="transmembrane region" description="Helical" evidence="1">
    <location>
        <begin position="62"/>
        <end position="83"/>
    </location>
</feature>
<feature type="transmembrane region" description="Helical" evidence="1">
    <location>
        <begin position="154"/>
        <end position="175"/>
    </location>
</feature>
<evidence type="ECO:0000256" key="1">
    <source>
        <dbReference type="SAM" id="Phobius"/>
    </source>
</evidence>
<sequence>MTIDIVVAFFLLGVVSRLLKSPFAIPESLYKSLTIMLMLAIGLKGGVALSRHASANILSQSLWVLSLGVILPVIAFFFAFVIGRLKRIDAASLAAHYGSVSVGTYAVAVAVLDNRQIAYEAYFPLFVVLLEMPAIAIGLALAKNQTEGSNRSHVLHEIFLNQGMVLMTGGLLIGYLCAEQMSRITPLFIDLFPAILALFLLEMGMVAADRLKGLKDSISFLITFAVAMPLIGALLGAAIGHAIALSPGGLILLAVLGASASYIAVPAAMRAALPNADHGLSITASLGVTFPFNVIVGIPLYITLVEMIVG</sequence>
<keyword evidence="1" id="KW-0812">Transmembrane</keyword>
<dbReference type="InterPro" id="IPR010293">
    <property type="entry name" value="Sbt_1"/>
</dbReference>
<keyword evidence="3" id="KW-1185">Reference proteome</keyword>
<protein>
    <submittedName>
        <fullName evidence="2">Sodium-dependent bicarbonate transport family permease</fullName>
    </submittedName>
</protein>
<keyword evidence="1" id="KW-1133">Transmembrane helix</keyword>
<feature type="transmembrane region" description="Helical" evidence="1">
    <location>
        <begin position="250"/>
        <end position="268"/>
    </location>
</feature>
<evidence type="ECO:0000313" key="3">
    <source>
        <dbReference type="Proteomes" id="UP000765845"/>
    </source>
</evidence>
<evidence type="ECO:0000313" key="2">
    <source>
        <dbReference type="EMBL" id="NKI19384.1"/>
    </source>
</evidence>
<feature type="transmembrane region" description="Helical" evidence="1">
    <location>
        <begin position="30"/>
        <end position="50"/>
    </location>
</feature>
<feature type="transmembrane region" description="Helical" evidence="1">
    <location>
        <begin position="121"/>
        <end position="142"/>
    </location>
</feature>
<proteinExistence type="predicted"/>
<dbReference type="PANTHER" id="PTHR40400">
    <property type="entry name" value="SLR1512 PROTEIN"/>
    <property type="match status" value="1"/>
</dbReference>
<dbReference type="Proteomes" id="UP000765845">
    <property type="component" value="Unassembled WGS sequence"/>
</dbReference>
<accession>A0ABX1GJH2</accession>
<name>A0ABX1GJH2_9GAMM</name>
<dbReference type="Pfam" id="PF05982">
    <property type="entry name" value="Sbt_1"/>
    <property type="match status" value="1"/>
</dbReference>
<organism evidence="2 3">
    <name type="scientific">Spongiibacter thalassae</name>
    <dbReference type="NCBI Taxonomy" id="2721624"/>
    <lineage>
        <taxon>Bacteria</taxon>
        <taxon>Pseudomonadati</taxon>
        <taxon>Pseudomonadota</taxon>
        <taxon>Gammaproteobacteria</taxon>
        <taxon>Cellvibrionales</taxon>
        <taxon>Spongiibacteraceae</taxon>
        <taxon>Spongiibacter</taxon>
    </lineage>
</organism>
<feature type="transmembrane region" description="Helical" evidence="1">
    <location>
        <begin position="280"/>
        <end position="302"/>
    </location>
</feature>
<dbReference type="RefSeq" id="WP_168451908.1">
    <property type="nucleotide sequence ID" value="NZ_JAAWWK010000008.1"/>
</dbReference>
<keyword evidence="1" id="KW-0472">Membrane</keyword>
<dbReference type="PANTHER" id="PTHR40400:SF1">
    <property type="entry name" value="SLR1512 PROTEIN"/>
    <property type="match status" value="1"/>
</dbReference>
<reference evidence="2 3" key="1">
    <citation type="submission" date="2020-04" db="EMBL/GenBank/DDBJ databases">
        <authorList>
            <person name="Yoon J."/>
        </authorList>
    </citation>
    <scope>NUCLEOTIDE SEQUENCE [LARGE SCALE GENOMIC DNA]</scope>
    <source>
        <strain evidence="2 3">KMU-166</strain>
    </source>
</reference>
<comment type="caution">
    <text evidence="2">The sequence shown here is derived from an EMBL/GenBank/DDBJ whole genome shotgun (WGS) entry which is preliminary data.</text>
</comment>
<dbReference type="EMBL" id="JAAWWK010000008">
    <property type="protein sequence ID" value="NKI19384.1"/>
    <property type="molecule type" value="Genomic_DNA"/>
</dbReference>
<feature type="transmembrane region" description="Helical" evidence="1">
    <location>
        <begin position="220"/>
        <end position="244"/>
    </location>
</feature>
<gene>
    <name evidence="2" type="ORF">HCU74_18410</name>
</gene>
<feature type="transmembrane region" description="Helical" evidence="1">
    <location>
        <begin position="187"/>
        <end position="208"/>
    </location>
</feature>